<dbReference type="PANTHER" id="PTHR47911:SF1">
    <property type="entry name" value="OS06G0664400 PROTEIN"/>
    <property type="match status" value="1"/>
</dbReference>
<dbReference type="EMBL" id="GBRH01210394">
    <property type="protein sequence ID" value="JAD87501.1"/>
    <property type="molecule type" value="Transcribed_RNA"/>
</dbReference>
<reference evidence="1" key="2">
    <citation type="journal article" date="2015" name="Data Brief">
        <title>Shoot transcriptome of the giant reed, Arundo donax.</title>
        <authorList>
            <person name="Barrero R.A."/>
            <person name="Guerrero F.D."/>
            <person name="Moolhuijzen P."/>
            <person name="Goolsby J.A."/>
            <person name="Tidwell J."/>
            <person name="Bellgard S.E."/>
            <person name="Bellgard M.I."/>
        </authorList>
    </citation>
    <scope>NUCLEOTIDE SEQUENCE</scope>
    <source>
        <tissue evidence="1">Shoot tissue taken approximately 20 cm above the soil surface</tissue>
    </source>
</reference>
<sequence>MARAPYMKELIDMYSGPDVVTAKQQEEELQRVAKTLPENIPSSVKQFTNKTLLSLKNNPGWGFDKKCQFMDKFVREVSEQYK</sequence>
<organism evidence="1">
    <name type="scientific">Arundo donax</name>
    <name type="common">Giant reed</name>
    <name type="synonym">Donax arundinaceus</name>
    <dbReference type="NCBI Taxonomy" id="35708"/>
    <lineage>
        <taxon>Eukaryota</taxon>
        <taxon>Viridiplantae</taxon>
        <taxon>Streptophyta</taxon>
        <taxon>Embryophyta</taxon>
        <taxon>Tracheophyta</taxon>
        <taxon>Spermatophyta</taxon>
        <taxon>Magnoliopsida</taxon>
        <taxon>Liliopsida</taxon>
        <taxon>Poales</taxon>
        <taxon>Poaceae</taxon>
        <taxon>PACMAD clade</taxon>
        <taxon>Arundinoideae</taxon>
        <taxon>Arundineae</taxon>
        <taxon>Arundo</taxon>
    </lineage>
</organism>
<accession>A0A0A9DI78</accession>
<evidence type="ECO:0000313" key="1">
    <source>
        <dbReference type="EMBL" id="JAD87501.1"/>
    </source>
</evidence>
<dbReference type="PANTHER" id="PTHR47911">
    <property type="entry name" value="HYDROXYPROLINE-RICH GLYCOPROTEIN-LIKE"/>
    <property type="match status" value="1"/>
</dbReference>
<protein>
    <submittedName>
        <fullName evidence="1">Uncharacterized protein</fullName>
    </submittedName>
</protein>
<dbReference type="AlphaFoldDB" id="A0A0A9DI78"/>
<name>A0A0A9DI78_ARUDO</name>
<reference evidence="1" key="1">
    <citation type="submission" date="2014-09" db="EMBL/GenBank/DDBJ databases">
        <authorList>
            <person name="Magalhaes I.L.F."/>
            <person name="Oliveira U."/>
            <person name="Santos F.R."/>
            <person name="Vidigal T.H.D.A."/>
            <person name="Brescovit A.D."/>
            <person name="Santos A.J."/>
        </authorList>
    </citation>
    <scope>NUCLEOTIDE SEQUENCE</scope>
    <source>
        <tissue evidence="1">Shoot tissue taken approximately 20 cm above the soil surface</tissue>
    </source>
</reference>
<proteinExistence type="predicted"/>